<feature type="region of interest" description="Disordered" evidence="1">
    <location>
        <begin position="114"/>
        <end position="174"/>
    </location>
</feature>
<evidence type="ECO:0000313" key="2">
    <source>
        <dbReference type="EMBL" id="GAA0912435.1"/>
    </source>
</evidence>
<name>A0ABN1NMY5_9ACTN</name>
<proteinExistence type="predicted"/>
<keyword evidence="3" id="KW-1185">Reference proteome</keyword>
<evidence type="ECO:0000256" key="1">
    <source>
        <dbReference type="SAM" id="MobiDB-lite"/>
    </source>
</evidence>
<dbReference type="Proteomes" id="UP001501005">
    <property type="component" value="Unassembled WGS sequence"/>
</dbReference>
<evidence type="ECO:0000313" key="3">
    <source>
        <dbReference type="Proteomes" id="UP001501005"/>
    </source>
</evidence>
<protein>
    <submittedName>
        <fullName evidence="2">Uncharacterized protein</fullName>
    </submittedName>
</protein>
<accession>A0ABN1NMY5</accession>
<organism evidence="2 3">
    <name type="scientific">Streptomyces thermoalcalitolerans</name>
    <dbReference type="NCBI Taxonomy" id="65605"/>
    <lineage>
        <taxon>Bacteria</taxon>
        <taxon>Bacillati</taxon>
        <taxon>Actinomycetota</taxon>
        <taxon>Actinomycetes</taxon>
        <taxon>Kitasatosporales</taxon>
        <taxon>Streptomycetaceae</taxon>
        <taxon>Streptomyces</taxon>
    </lineage>
</organism>
<sequence length="174" mass="17986">MPLSGRPSVRPRITTVLPAGFPAAPCILCAEPRSSPASACGRSAEWGRTAEQGRSARSAQLVRSVRSVLWAAAAGGPGLRAAASPVRRKARPGRARWPARRVCRSYRVPSVPSIPSAPAIPSSPSSPFIHVVPPSAPSFASSPGSRAASSQEATGRSATAGPVRAGEPDRRVPR</sequence>
<reference evidence="2 3" key="1">
    <citation type="journal article" date="2019" name="Int. J. Syst. Evol. Microbiol.">
        <title>The Global Catalogue of Microorganisms (GCM) 10K type strain sequencing project: providing services to taxonomists for standard genome sequencing and annotation.</title>
        <authorList>
            <consortium name="The Broad Institute Genomics Platform"/>
            <consortium name="The Broad Institute Genome Sequencing Center for Infectious Disease"/>
            <person name="Wu L."/>
            <person name="Ma J."/>
        </authorList>
    </citation>
    <scope>NUCLEOTIDE SEQUENCE [LARGE SCALE GENOMIC DNA]</scope>
    <source>
        <strain evidence="2 3">JCM 10673</strain>
    </source>
</reference>
<gene>
    <name evidence="2" type="ORF">GCM10009549_24630</name>
</gene>
<comment type="caution">
    <text evidence="2">The sequence shown here is derived from an EMBL/GenBank/DDBJ whole genome shotgun (WGS) entry which is preliminary data.</text>
</comment>
<dbReference type="EMBL" id="BAAAHG010000015">
    <property type="protein sequence ID" value="GAA0912435.1"/>
    <property type="molecule type" value="Genomic_DNA"/>
</dbReference>
<feature type="compositionally biased region" description="Low complexity" evidence="1">
    <location>
        <begin position="114"/>
        <end position="150"/>
    </location>
</feature>